<organism evidence="1 2">
    <name type="scientific">Immersiella caudata</name>
    <dbReference type="NCBI Taxonomy" id="314043"/>
    <lineage>
        <taxon>Eukaryota</taxon>
        <taxon>Fungi</taxon>
        <taxon>Dikarya</taxon>
        <taxon>Ascomycota</taxon>
        <taxon>Pezizomycotina</taxon>
        <taxon>Sordariomycetes</taxon>
        <taxon>Sordariomycetidae</taxon>
        <taxon>Sordariales</taxon>
        <taxon>Lasiosphaeriaceae</taxon>
        <taxon>Immersiella</taxon>
    </lineage>
</organism>
<comment type="caution">
    <text evidence="1">The sequence shown here is derived from an EMBL/GenBank/DDBJ whole genome shotgun (WGS) entry which is preliminary data.</text>
</comment>
<dbReference type="Proteomes" id="UP001175000">
    <property type="component" value="Unassembled WGS sequence"/>
</dbReference>
<sequence>METPFLLNDHLVALSRDGALRSKMRSTYAKAVETCLTCLDKGNLDFGDEDEFQDESRAEVGVRYIEKVREIFNGISL</sequence>
<name>A0AA39WFI4_9PEZI</name>
<gene>
    <name evidence="1" type="ORF">B0T14DRAFT_309336</name>
</gene>
<proteinExistence type="predicted"/>
<evidence type="ECO:0000313" key="1">
    <source>
        <dbReference type="EMBL" id="KAK0614444.1"/>
    </source>
</evidence>
<dbReference type="AlphaFoldDB" id="A0AA39WFI4"/>
<keyword evidence="2" id="KW-1185">Reference proteome</keyword>
<protein>
    <submittedName>
        <fullName evidence="1">Uncharacterized protein</fullName>
    </submittedName>
</protein>
<reference evidence="1" key="1">
    <citation type="submission" date="2023-06" db="EMBL/GenBank/DDBJ databases">
        <title>Genome-scale phylogeny and comparative genomics of the fungal order Sordariales.</title>
        <authorList>
            <consortium name="Lawrence Berkeley National Laboratory"/>
            <person name="Hensen N."/>
            <person name="Bonometti L."/>
            <person name="Westerberg I."/>
            <person name="Brannstrom I.O."/>
            <person name="Guillou S."/>
            <person name="Cros-Aarteil S."/>
            <person name="Calhoun S."/>
            <person name="Haridas S."/>
            <person name="Kuo A."/>
            <person name="Mondo S."/>
            <person name="Pangilinan J."/>
            <person name="Riley R."/>
            <person name="Labutti K."/>
            <person name="Andreopoulos B."/>
            <person name="Lipzen A."/>
            <person name="Chen C."/>
            <person name="Yanf M."/>
            <person name="Daum C."/>
            <person name="Ng V."/>
            <person name="Clum A."/>
            <person name="Steindorff A."/>
            <person name="Ohm R."/>
            <person name="Martin F."/>
            <person name="Silar P."/>
            <person name="Natvig D."/>
            <person name="Lalanne C."/>
            <person name="Gautier V."/>
            <person name="Ament-Velasquez S.L."/>
            <person name="Kruys A."/>
            <person name="Hutchinson M.I."/>
            <person name="Powell A.J."/>
            <person name="Barry K."/>
            <person name="Miller A.N."/>
            <person name="Grigoriev I.V."/>
            <person name="Debuchy R."/>
            <person name="Gladieux P."/>
            <person name="Thoren M.H."/>
            <person name="Johannesson H."/>
        </authorList>
    </citation>
    <scope>NUCLEOTIDE SEQUENCE</scope>
    <source>
        <strain evidence="1">CBS 606.72</strain>
    </source>
</reference>
<evidence type="ECO:0000313" key="2">
    <source>
        <dbReference type="Proteomes" id="UP001175000"/>
    </source>
</evidence>
<accession>A0AA39WFI4</accession>
<dbReference type="EMBL" id="JAULSU010000006">
    <property type="protein sequence ID" value="KAK0614444.1"/>
    <property type="molecule type" value="Genomic_DNA"/>
</dbReference>